<dbReference type="Gene3D" id="3.30.2310.20">
    <property type="entry name" value="RelE-like"/>
    <property type="match status" value="1"/>
</dbReference>
<accession>A0A1F5BW04</accession>
<dbReference type="EMBL" id="MEYS01000001">
    <property type="protein sequence ID" value="OGD34785.1"/>
    <property type="molecule type" value="Genomic_DNA"/>
</dbReference>
<dbReference type="InterPro" id="IPR035093">
    <property type="entry name" value="RelE/ParE_toxin_dom_sf"/>
</dbReference>
<sequence>MRVDFSSRFLRSYDAAPLRVRNDFDKQLTHLLANIRHPSLTAKKYNETRNIWQARVNRSWRFYFTIESDMYRMIDIISHPK</sequence>
<dbReference type="Proteomes" id="UP000176650">
    <property type="component" value="Unassembled WGS sequence"/>
</dbReference>
<dbReference type="AlphaFoldDB" id="A0A1F5BW04"/>
<evidence type="ECO:0000313" key="1">
    <source>
        <dbReference type="EMBL" id="OGD34785.1"/>
    </source>
</evidence>
<comment type="caution">
    <text evidence="1">The sequence shown here is derived from an EMBL/GenBank/DDBJ whole genome shotgun (WGS) entry which is preliminary data.</text>
</comment>
<protein>
    <submittedName>
        <fullName evidence="1">Uncharacterized protein</fullName>
    </submittedName>
</protein>
<proteinExistence type="predicted"/>
<gene>
    <name evidence="1" type="ORF">A2988_04820</name>
</gene>
<dbReference type="STRING" id="1797298.A2988_04820"/>
<name>A0A1F5BW04_9BACT</name>
<reference evidence="1 2" key="1">
    <citation type="journal article" date="2016" name="Nat. Commun.">
        <title>Thousands of microbial genomes shed light on interconnected biogeochemical processes in an aquifer system.</title>
        <authorList>
            <person name="Anantharaman K."/>
            <person name="Brown C.T."/>
            <person name="Hug L.A."/>
            <person name="Sharon I."/>
            <person name="Castelle C.J."/>
            <person name="Probst A.J."/>
            <person name="Thomas B.C."/>
            <person name="Singh A."/>
            <person name="Wilkins M.J."/>
            <person name="Karaoz U."/>
            <person name="Brodie E.L."/>
            <person name="Williams K.H."/>
            <person name="Hubbard S.S."/>
            <person name="Banfield J.F."/>
        </authorList>
    </citation>
    <scope>NUCLEOTIDE SEQUENCE [LARGE SCALE GENOMIC DNA]</scope>
</reference>
<evidence type="ECO:0000313" key="2">
    <source>
        <dbReference type="Proteomes" id="UP000176650"/>
    </source>
</evidence>
<dbReference type="SUPFAM" id="SSF143011">
    <property type="entry name" value="RelE-like"/>
    <property type="match status" value="1"/>
</dbReference>
<organism evidence="1 2">
    <name type="scientific">Candidatus Azambacteria bacterium RIFCSPLOWO2_01_FULL_46_25</name>
    <dbReference type="NCBI Taxonomy" id="1797298"/>
    <lineage>
        <taxon>Bacteria</taxon>
        <taxon>Candidatus Azamiibacteriota</taxon>
    </lineage>
</organism>